<evidence type="ECO:0000313" key="2">
    <source>
        <dbReference type="Proteomes" id="UP000095751"/>
    </source>
</evidence>
<reference evidence="1 2" key="1">
    <citation type="submission" date="2016-09" db="EMBL/GenBank/DDBJ databases">
        <title>Extensive genetic diversity and differential bi-allelic expression allows diatom success in the polar Southern Ocean.</title>
        <authorList>
            <consortium name="DOE Joint Genome Institute"/>
            <person name="Mock T."/>
            <person name="Otillar R.P."/>
            <person name="Strauss J."/>
            <person name="Dupont C."/>
            <person name="Frickenhaus S."/>
            <person name="Maumus F."/>
            <person name="Mcmullan M."/>
            <person name="Sanges R."/>
            <person name="Schmutz J."/>
            <person name="Toseland A."/>
            <person name="Valas R."/>
            <person name="Veluchamy A."/>
            <person name="Ward B.J."/>
            <person name="Allen A."/>
            <person name="Barry K."/>
            <person name="Falciatore A."/>
            <person name="Ferrante M."/>
            <person name="Fortunato A.E."/>
            <person name="Gloeckner G."/>
            <person name="Gruber A."/>
            <person name="Hipkin R."/>
            <person name="Janech M."/>
            <person name="Kroth P."/>
            <person name="Leese F."/>
            <person name="Lindquist E."/>
            <person name="Lyon B.R."/>
            <person name="Martin J."/>
            <person name="Mayer C."/>
            <person name="Parker M."/>
            <person name="Quesneville H."/>
            <person name="Raymond J."/>
            <person name="Uhlig C."/>
            <person name="Valentin K.U."/>
            <person name="Worden A.Z."/>
            <person name="Armbrust E.V."/>
            <person name="Bowler C."/>
            <person name="Green B."/>
            <person name="Moulton V."/>
            <person name="Van Oosterhout C."/>
            <person name="Grigoriev I."/>
        </authorList>
    </citation>
    <scope>NUCLEOTIDE SEQUENCE [LARGE SCALE GENOMIC DNA]</scope>
    <source>
        <strain evidence="1 2">CCMP1102</strain>
    </source>
</reference>
<dbReference type="InParanoid" id="A0A1E7ETA1"/>
<keyword evidence="2" id="KW-1185">Reference proteome</keyword>
<gene>
    <name evidence="1" type="ORF">FRACYDRAFT_249015</name>
</gene>
<dbReference type="EMBL" id="KV784377">
    <property type="protein sequence ID" value="OEU09102.1"/>
    <property type="molecule type" value="Genomic_DNA"/>
</dbReference>
<proteinExistence type="predicted"/>
<protein>
    <submittedName>
        <fullName evidence="1">Uncharacterized protein</fullName>
    </submittedName>
</protein>
<dbReference type="AlphaFoldDB" id="A0A1E7ETA1"/>
<name>A0A1E7ETA1_9STRA</name>
<organism evidence="1 2">
    <name type="scientific">Fragilariopsis cylindrus CCMP1102</name>
    <dbReference type="NCBI Taxonomy" id="635003"/>
    <lineage>
        <taxon>Eukaryota</taxon>
        <taxon>Sar</taxon>
        <taxon>Stramenopiles</taxon>
        <taxon>Ochrophyta</taxon>
        <taxon>Bacillariophyta</taxon>
        <taxon>Bacillariophyceae</taxon>
        <taxon>Bacillariophycidae</taxon>
        <taxon>Bacillariales</taxon>
        <taxon>Bacillariaceae</taxon>
        <taxon>Fragilariopsis</taxon>
    </lineage>
</organism>
<dbReference type="Proteomes" id="UP000095751">
    <property type="component" value="Unassembled WGS sequence"/>
</dbReference>
<accession>A0A1E7ETA1</accession>
<sequence>MRRRLVLLLQTTRLRDFGETHEAILLEVAWKEATRPQLRLEVASRNATSDAIVEHIGRDGLRLKSSVLLLFYPEGKNMIQLCDRRAACLLLQYTGGLISSTSISTLPSQAAAPIDASLVLSTQLLSLPSFQLSPQHQEYQPLDNTAATITTVTTKELARFIATNTPKEFLWAVKQSGGKFLYRGDEPNSNAATLLFWIQNPKKHGGSNTDDDPHFFVVRTCNPAPDLLLPETYGYDPLALRYFEELEAFLSSSSSSFSTTPNVDVAATPHSSTKIIAKPSNGHIATSDALEAGKWGKIVSTWPLLPSTIDSSINPNNINNNSAIFSYVWPRNRSVFYERSSSSNSSNDDTSTTTKTIQNNNLLVVNEKLQDALTAKGGREVLFAFAPSSTTIATTIAATASAAFLAIPGELDVALRDELERIGYGL</sequence>
<evidence type="ECO:0000313" key="1">
    <source>
        <dbReference type="EMBL" id="OEU09102.1"/>
    </source>
</evidence>
<dbReference type="KEGG" id="fcy:FRACYDRAFT_249015"/>